<dbReference type="HOGENOM" id="CLU_037286_1_0_1"/>
<feature type="region of interest" description="Disordered" evidence="1">
    <location>
        <begin position="214"/>
        <end position="257"/>
    </location>
</feature>
<dbReference type="InParanoid" id="A0A067PDF1"/>
<keyword evidence="3" id="KW-1185">Reference proteome</keyword>
<name>A0A067PDF1_9AGAM</name>
<evidence type="ECO:0000313" key="2">
    <source>
        <dbReference type="EMBL" id="KDQ49052.1"/>
    </source>
</evidence>
<dbReference type="OrthoDB" id="2678560at2759"/>
<evidence type="ECO:0000256" key="1">
    <source>
        <dbReference type="SAM" id="MobiDB-lite"/>
    </source>
</evidence>
<dbReference type="STRING" id="933084.A0A067PDF1"/>
<protein>
    <recommendedName>
        <fullName evidence="4">Retrotransposon gag domain-containing protein</fullName>
    </recommendedName>
</protein>
<dbReference type="EMBL" id="KL197828">
    <property type="protein sequence ID" value="KDQ49052.1"/>
    <property type="molecule type" value="Genomic_DNA"/>
</dbReference>
<reference evidence="3" key="1">
    <citation type="journal article" date="2014" name="Proc. Natl. Acad. Sci. U.S.A.">
        <title>Extensive sampling of basidiomycete genomes demonstrates inadequacy of the white-rot/brown-rot paradigm for wood decay fungi.</title>
        <authorList>
            <person name="Riley R."/>
            <person name="Salamov A.A."/>
            <person name="Brown D.W."/>
            <person name="Nagy L.G."/>
            <person name="Floudas D."/>
            <person name="Held B.W."/>
            <person name="Levasseur A."/>
            <person name="Lombard V."/>
            <person name="Morin E."/>
            <person name="Otillar R."/>
            <person name="Lindquist E.A."/>
            <person name="Sun H."/>
            <person name="LaButti K.M."/>
            <person name="Schmutz J."/>
            <person name="Jabbour D."/>
            <person name="Luo H."/>
            <person name="Baker S.E."/>
            <person name="Pisabarro A.G."/>
            <person name="Walton J.D."/>
            <person name="Blanchette R.A."/>
            <person name="Henrissat B."/>
            <person name="Martin F."/>
            <person name="Cullen D."/>
            <person name="Hibbett D.S."/>
            <person name="Grigoriev I.V."/>
        </authorList>
    </citation>
    <scope>NUCLEOTIDE SEQUENCE [LARGE SCALE GENOMIC DNA]</scope>
    <source>
        <strain evidence="3">MUCL 33604</strain>
    </source>
</reference>
<sequence length="257" mass="28923">MASTALEPFRGEDDSAESGENFIRAFFRFTMEADDTKRLSIFKHFLYAGSVADQWYKALVPADLLTWATLEAAFLRRWPEVKAVVKGEEEYVEELMALKLKKEDLGKKVEVAGIEAWSHVAWANKIFKLAVGGKISGTKTYIAAVRRDLPDVIKDKVSSNHADWTVFTQAVKDVEIEYIKDGAKRIKEEADREKLMEERIRLLESPTATIRTRLAQTSLNPPSSPTPPPRQNSNIVGRPNIPQIAPYRQATIPAPPL</sequence>
<gene>
    <name evidence="2" type="ORF">JAAARDRAFT_201186</name>
</gene>
<proteinExistence type="predicted"/>
<dbReference type="Proteomes" id="UP000027265">
    <property type="component" value="Unassembled WGS sequence"/>
</dbReference>
<dbReference type="AlphaFoldDB" id="A0A067PDF1"/>
<evidence type="ECO:0008006" key="4">
    <source>
        <dbReference type="Google" id="ProtNLM"/>
    </source>
</evidence>
<accession>A0A067PDF1</accession>
<evidence type="ECO:0000313" key="3">
    <source>
        <dbReference type="Proteomes" id="UP000027265"/>
    </source>
</evidence>
<organism evidence="2 3">
    <name type="scientific">Jaapia argillacea MUCL 33604</name>
    <dbReference type="NCBI Taxonomy" id="933084"/>
    <lineage>
        <taxon>Eukaryota</taxon>
        <taxon>Fungi</taxon>
        <taxon>Dikarya</taxon>
        <taxon>Basidiomycota</taxon>
        <taxon>Agaricomycotina</taxon>
        <taxon>Agaricomycetes</taxon>
        <taxon>Agaricomycetidae</taxon>
        <taxon>Jaapiales</taxon>
        <taxon>Jaapiaceae</taxon>
        <taxon>Jaapia</taxon>
    </lineage>
</organism>